<feature type="chain" id="PRO_5046179147" evidence="3">
    <location>
        <begin position="29"/>
        <end position="783"/>
    </location>
</feature>
<keyword evidence="2" id="KW-1133">Transmembrane helix</keyword>
<accession>A0ABN9VMF2</accession>
<keyword evidence="2" id="KW-0812">Transmembrane</keyword>
<keyword evidence="3" id="KW-0732">Signal</keyword>
<feature type="compositionally biased region" description="Basic and acidic residues" evidence="1">
    <location>
        <begin position="460"/>
        <end position="481"/>
    </location>
</feature>
<evidence type="ECO:0000313" key="5">
    <source>
        <dbReference type="Proteomes" id="UP001189429"/>
    </source>
</evidence>
<keyword evidence="2" id="KW-0472">Membrane</keyword>
<evidence type="ECO:0000313" key="4">
    <source>
        <dbReference type="EMBL" id="CAK0874525.1"/>
    </source>
</evidence>
<feature type="transmembrane region" description="Helical" evidence="2">
    <location>
        <begin position="79"/>
        <end position="103"/>
    </location>
</feature>
<reference evidence="4" key="1">
    <citation type="submission" date="2023-10" db="EMBL/GenBank/DDBJ databases">
        <authorList>
            <person name="Chen Y."/>
            <person name="Shah S."/>
            <person name="Dougan E. K."/>
            <person name="Thang M."/>
            <person name="Chan C."/>
        </authorList>
    </citation>
    <scope>NUCLEOTIDE SEQUENCE [LARGE SCALE GENOMIC DNA]</scope>
</reference>
<evidence type="ECO:0000256" key="2">
    <source>
        <dbReference type="SAM" id="Phobius"/>
    </source>
</evidence>
<evidence type="ECO:0000256" key="3">
    <source>
        <dbReference type="SAM" id="SignalP"/>
    </source>
</evidence>
<feature type="region of interest" description="Disordered" evidence="1">
    <location>
        <begin position="460"/>
        <end position="496"/>
    </location>
</feature>
<comment type="caution">
    <text evidence="4">The sequence shown here is derived from an EMBL/GenBank/DDBJ whole genome shotgun (WGS) entry which is preliminary data.</text>
</comment>
<evidence type="ECO:0000256" key="1">
    <source>
        <dbReference type="SAM" id="MobiDB-lite"/>
    </source>
</evidence>
<feature type="signal peptide" evidence="3">
    <location>
        <begin position="1"/>
        <end position="28"/>
    </location>
</feature>
<organism evidence="4 5">
    <name type="scientific">Prorocentrum cordatum</name>
    <dbReference type="NCBI Taxonomy" id="2364126"/>
    <lineage>
        <taxon>Eukaryota</taxon>
        <taxon>Sar</taxon>
        <taxon>Alveolata</taxon>
        <taxon>Dinophyceae</taxon>
        <taxon>Prorocentrales</taxon>
        <taxon>Prorocentraceae</taxon>
        <taxon>Prorocentrum</taxon>
    </lineage>
</organism>
<name>A0ABN9VMF2_9DINO</name>
<proteinExistence type="predicted"/>
<gene>
    <name evidence="4" type="ORF">PCOR1329_LOCUS59397</name>
</gene>
<sequence length="783" mass="85387">MDGPPSLRATFAAAWSATLGACWSWGWATPAVPAWHPPPPLACDSEEGCPCSCDQELRRIIDLQGEVVNLQAEVWALRCLLIAGLLVLGLATSGAGALGFLAAPGRAPRADDMADVLTLDIADPQILVRHENDPHGFYWHHRVLLFRVDGDIWIALTPDLALVRIKLLAVQHEVLERRAPFPPHLANQVYARDPIAGAALAGYRRRAKMQGQLLGVGQVDAVERVIWVIAEARSARFGEVVDAALMDDDAHGASFDTKGAVVLDGEEFFVQKIAASGLADFKKETKTDLGDVRTLGDHTDDAGQRVLHLTEAVALVRDTEQKGFSLAGIRSVKEFLDSVGAGPGNMTSHQAEWERLSGVGEGLAVNHVHRNLCEVIRLMHSWGQADLSMMASAELIVRWLIQTEIAVERNPRHPDYSGLDVVISAPVNAVGRASTSKFNSWVTDRLKERAAIWKQERLYQEEQKQTRKGDGKKGGDDDGKGPKKKKEKGAGAGGREIDGAEIPSLCLEMLLPSGRLRPTAVQRWMLQNVARRVEAYGGCPADLAEESSLSEILDSRDHCGMEPKNLASFEFDKVKILHRRVHVRPIRRELPPAALGYLRHSADLIEMDGAELERDRAERVASSPHWGPKLGGRETYGGDCTSACASREGDVGDCFYIYTVPELASRFGLEDRFDTHELEEMGCRPAMIWDDAKGAETKVEDGEVLYPCMAAVCMGWSWALFFANEAAAHRLERALGGGADQIMREMQPAPALKPGKCAAGVCVDNAQVVGGYAGDARKADARD</sequence>
<keyword evidence="5" id="KW-1185">Reference proteome</keyword>
<protein>
    <submittedName>
        <fullName evidence="4">Uncharacterized protein</fullName>
    </submittedName>
</protein>
<dbReference type="Proteomes" id="UP001189429">
    <property type="component" value="Unassembled WGS sequence"/>
</dbReference>
<dbReference type="EMBL" id="CAUYUJ010017403">
    <property type="protein sequence ID" value="CAK0874525.1"/>
    <property type="molecule type" value="Genomic_DNA"/>
</dbReference>